<dbReference type="EMBL" id="LAZR01024211">
    <property type="protein sequence ID" value="KKL75921.1"/>
    <property type="molecule type" value="Genomic_DNA"/>
</dbReference>
<name>A0A0F9FBR6_9ZZZZ</name>
<reference evidence="1" key="1">
    <citation type="journal article" date="2015" name="Nature">
        <title>Complex archaea that bridge the gap between prokaryotes and eukaryotes.</title>
        <authorList>
            <person name="Spang A."/>
            <person name="Saw J.H."/>
            <person name="Jorgensen S.L."/>
            <person name="Zaremba-Niedzwiedzka K."/>
            <person name="Martijn J."/>
            <person name="Lind A.E."/>
            <person name="van Eijk R."/>
            <person name="Schleper C."/>
            <person name="Guy L."/>
            <person name="Ettema T.J."/>
        </authorList>
    </citation>
    <scope>NUCLEOTIDE SEQUENCE</scope>
</reference>
<gene>
    <name evidence="1" type="ORF">LCGC14_2050010</name>
</gene>
<dbReference type="AlphaFoldDB" id="A0A0F9FBR6"/>
<organism evidence="1">
    <name type="scientific">marine sediment metagenome</name>
    <dbReference type="NCBI Taxonomy" id="412755"/>
    <lineage>
        <taxon>unclassified sequences</taxon>
        <taxon>metagenomes</taxon>
        <taxon>ecological metagenomes</taxon>
    </lineage>
</organism>
<protein>
    <submittedName>
        <fullName evidence="1">Uncharacterized protein</fullName>
    </submittedName>
</protein>
<comment type="caution">
    <text evidence="1">The sequence shown here is derived from an EMBL/GenBank/DDBJ whole genome shotgun (WGS) entry which is preliminary data.</text>
</comment>
<evidence type="ECO:0000313" key="1">
    <source>
        <dbReference type="EMBL" id="KKL75921.1"/>
    </source>
</evidence>
<accession>A0A0F9FBR6</accession>
<proteinExistence type="predicted"/>
<sequence>MIKCKKGGWPDVEHPSELYLHIHRDGEQIERIVILKDGVYVDLDIKLETEAEMLQLTSIIKTAWCWKTKQDMAGWRARD</sequence>